<dbReference type="InterPro" id="IPR003016">
    <property type="entry name" value="2-oxoA_DH_lipoyl-BS"/>
</dbReference>
<dbReference type="EMBL" id="CP040017">
    <property type="protein sequence ID" value="QCP10857.1"/>
    <property type="molecule type" value="Genomic_DNA"/>
</dbReference>
<accession>A0A4P8HMD5</accession>
<dbReference type="InterPro" id="IPR011053">
    <property type="entry name" value="Single_hybrid_motif"/>
</dbReference>
<evidence type="ECO:0000256" key="2">
    <source>
        <dbReference type="ARBA" id="ARBA00022823"/>
    </source>
</evidence>
<dbReference type="EMBL" id="JACHXS010000006">
    <property type="protein sequence ID" value="MBB3222634.1"/>
    <property type="molecule type" value="Genomic_DNA"/>
</dbReference>
<protein>
    <submittedName>
        <fullName evidence="5">Biotin attachment protein</fullName>
    </submittedName>
    <submittedName>
        <fullName evidence="4">Pyruvate/2-oxoglutarate dehydrogenase complex dihydrolipoamide acyltransferase (E2) component</fullName>
    </submittedName>
</protein>
<sequence>MTEARLEGAVWDDVDEGTEALLQEWHVAVGDEVAAGQPLAIAELVKTTHEVTAPVAGRVTELLVAAGDTFGRSQPLARIGE</sequence>
<reference evidence="5 6" key="1">
    <citation type="submission" date="2019-05" db="EMBL/GenBank/DDBJ databases">
        <title>Draft Genome Sequences of Six Type Strains of the Genus Massilia.</title>
        <authorList>
            <person name="Miess H."/>
            <person name="Frediansyhah A."/>
            <person name="Gross H."/>
        </authorList>
    </citation>
    <scope>NUCLEOTIDE SEQUENCE [LARGE SCALE GENOMIC DNA]</scope>
    <source>
        <strain evidence="5 6">DSMZ 26121</strain>
    </source>
</reference>
<reference evidence="4 7" key="2">
    <citation type="submission" date="2020-08" db="EMBL/GenBank/DDBJ databases">
        <title>Genomic Encyclopedia of Type Strains, Phase III (KMG-III): the genomes of soil and plant-associated and newly described type strains.</title>
        <authorList>
            <person name="Whitman W."/>
        </authorList>
    </citation>
    <scope>NUCLEOTIDE SEQUENCE [LARGE SCALE GENOMIC DNA]</scope>
    <source>
        <strain evidence="4 7">CECT 7753</strain>
    </source>
</reference>
<keyword evidence="4" id="KW-0012">Acyltransferase</keyword>
<dbReference type="SUPFAM" id="SSF51230">
    <property type="entry name" value="Single hybrid motif"/>
    <property type="match status" value="1"/>
</dbReference>
<keyword evidence="4" id="KW-0670">Pyruvate</keyword>
<proteinExistence type="predicted"/>
<evidence type="ECO:0000313" key="5">
    <source>
        <dbReference type="EMBL" id="QCP10857.1"/>
    </source>
</evidence>
<dbReference type="PROSITE" id="PS50968">
    <property type="entry name" value="BIOTINYL_LIPOYL"/>
    <property type="match status" value="1"/>
</dbReference>
<keyword evidence="6" id="KW-1185">Reference proteome</keyword>
<evidence type="ECO:0000313" key="6">
    <source>
        <dbReference type="Proteomes" id="UP000298763"/>
    </source>
</evidence>
<name>A0A4P8HMD5_9BURK</name>
<comment type="cofactor">
    <cofactor evidence="1">
        <name>(R)-lipoate</name>
        <dbReference type="ChEBI" id="CHEBI:83088"/>
    </cofactor>
</comment>
<dbReference type="Proteomes" id="UP000584325">
    <property type="component" value="Unassembled WGS sequence"/>
</dbReference>
<dbReference type="Proteomes" id="UP000298763">
    <property type="component" value="Chromosome"/>
</dbReference>
<evidence type="ECO:0000313" key="4">
    <source>
        <dbReference type="EMBL" id="MBB3222634.1"/>
    </source>
</evidence>
<evidence type="ECO:0000313" key="7">
    <source>
        <dbReference type="Proteomes" id="UP000584325"/>
    </source>
</evidence>
<organism evidence="4 7">
    <name type="scientific">Pseudoduganella umbonata</name>
    <dbReference type="NCBI Taxonomy" id="864828"/>
    <lineage>
        <taxon>Bacteria</taxon>
        <taxon>Pseudomonadati</taxon>
        <taxon>Pseudomonadota</taxon>
        <taxon>Betaproteobacteria</taxon>
        <taxon>Burkholderiales</taxon>
        <taxon>Oxalobacteraceae</taxon>
        <taxon>Telluria group</taxon>
        <taxon>Pseudoduganella</taxon>
    </lineage>
</organism>
<keyword evidence="2" id="KW-0450">Lipoyl</keyword>
<dbReference type="OrthoDB" id="8757798at2"/>
<dbReference type="InterPro" id="IPR000089">
    <property type="entry name" value="Biotin_lipoyl"/>
</dbReference>
<dbReference type="CDD" id="cd06849">
    <property type="entry name" value="lipoyl_domain"/>
    <property type="match status" value="1"/>
</dbReference>
<dbReference type="PROSITE" id="PS00189">
    <property type="entry name" value="LIPOYL"/>
    <property type="match status" value="1"/>
</dbReference>
<evidence type="ECO:0000256" key="1">
    <source>
        <dbReference type="ARBA" id="ARBA00001938"/>
    </source>
</evidence>
<evidence type="ECO:0000259" key="3">
    <source>
        <dbReference type="PROSITE" id="PS50968"/>
    </source>
</evidence>
<dbReference type="RefSeq" id="WP_137313735.1">
    <property type="nucleotide sequence ID" value="NZ_CP040017.1"/>
</dbReference>
<dbReference type="Pfam" id="PF00364">
    <property type="entry name" value="Biotin_lipoyl"/>
    <property type="match status" value="1"/>
</dbReference>
<dbReference type="AlphaFoldDB" id="A0A4P8HMD5"/>
<gene>
    <name evidence="5" type="ORF">FCL38_10770</name>
    <name evidence="4" type="ORF">FHS02_003457</name>
</gene>
<dbReference type="Gene3D" id="2.40.50.100">
    <property type="match status" value="1"/>
</dbReference>
<feature type="domain" description="Lipoyl-binding" evidence="3">
    <location>
        <begin position="1"/>
        <end position="80"/>
    </location>
</feature>
<dbReference type="GO" id="GO:0016746">
    <property type="term" value="F:acyltransferase activity"/>
    <property type="evidence" value="ECO:0007669"/>
    <property type="project" value="UniProtKB-KW"/>
</dbReference>
<keyword evidence="4" id="KW-0808">Transferase</keyword>